<dbReference type="PANTHER" id="PTHR46256">
    <property type="entry name" value="AGAP011099-PA"/>
    <property type="match status" value="1"/>
</dbReference>
<evidence type="ECO:0000256" key="3">
    <source>
        <dbReference type="ARBA" id="ARBA00022490"/>
    </source>
</evidence>
<dbReference type="Gene3D" id="3.40.850.10">
    <property type="entry name" value="Kinesin motor domain"/>
    <property type="match status" value="1"/>
</dbReference>
<evidence type="ECO:0000256" key="1">
    <source>
        <dbReference type="ARBA" id="ARBA00004245"/>
    </source>
</evidence>
<dbReference type="SMART" id="SM00242">
    <property type="entry name" value="MYSc"/>
    <property type="match status" value="1"/>
</dbReference>
<evidence type="ECO:0000313" key="13">
    <source>
        <dbReference type="EMBL" id="CAI9614915.1"/>
    </source>
</evidence>
<evidence type="ECO:0000256" key="5">
    <source>
        <dbReference type="ARBA" id="ARBA00022741"/>
    </source>
</evidence>
<keyword evidence="8 11" id="KW-0505">Motor protein</keyword>
<gene>
    <name evidence="13" type="ORF">SPARVUS_LOCUS15158273</name>
</gene>
<comment type="caution">
    <text evidence="11">Lacks conserved residue(s) required for the propagation of feature annotation.</text>
</comment>
<dbReference type="PRINTS" id="PR00193">
    <property type="entry name" value="MYOSINHEAVY"/>
</dbReference>
<feature type="binding site" evidence="11">
    <location>
        <begin position="30"/>
        <end position="37"/>
    </location>
    <ligand>
        <name>ATP</name>
        <dbReference type="ChEBI" id="CHEBI:30616"/>
    </ligand>
</feature>
<accession>A0ABN9GZW4</accession>
<comment type="caution">
    <text evidence="13">The sequence shown here is derived from an EMBL/GenBank/DDBJ whole genome shotgun (WGS) entry which is preliminary data.</text>
</comment>
<evidence type="ECO:0000313" key="14">
    <source>
        <dbReference type="Proteomes" id="UP001162483"/>
    </source>
</evidence>
<evidence type="ECO:0000256" key="10">
    <source>
        <dbReference type="ARBA" id="ARBA00023273"/>
    </source>
</evidence>
<dbReference type="Proteomes" id="UP001162483">
    <property type="component" value="Unassembled WGS sequence"/>
</dbReference>
<evidence type="ECO:0000256" key="4">
    <source>
        <dbReference type="ARBA" id="ARBA00022737"/>
    </source>
</evidence>
<evidence type="ECO:0000256" key="2">
    <source>
        <dbReference type="ARBA" id="ARBA00004316"/>
    </source>
</evidence>
<keyword evidence="6 11" id="KW-0067">ATP-binding</keyword>
<evidence type="ECO:0000256" key="7">
    <source>
        <dbReference type="ARBA" id="ARBA00023123"/>
    </source>
</evidence>
<keyword evidence="14" id="KW-1185">Reference proteome</keyword>
<feature type="non-terminal residue" evidence="13">
    <location>
        <position position="1"/>
    </location>
</feature>
<dbReference type="EMBL" id="CATNWA010019775">
    <property type="protein sequence ID" value="CAI9614915.1"/>
    <property type="molecule type" value="Genomic_DNA"/>
</dbReference>
<sequence>HIFAVADRTYRNLQGNPTNSSGNQTIVISGDSGAGKTESTKLLLRHLVRRSRGNSQLCQQILQVNPLLEAFGNAQTVMNQNSSRFGKYIQLRFSQGNVKGAKINEYLLEKSRVSHQDSGERNFHVFYYMLFGCPAGGAGSVRPSTALHVQIHRSGPRGVVF</sequence>
<evidence type="ECO:0000256" key="8">
    <source>
        <dbReference type="ARBA" id="ARBA00023175"/>
    </source>
</evidence>
<name>A0ABN9GZW4_9NEOB</name>
<evidence type="ECO:0000256" key="9">
    <source>
        <dbReference type="ARBA" id="ARBA00023212"/>
    </source>
</evidence>
<comment type="subcellular location">
    <subcellularLocation>
        <location evidence="2">Cell projection</location>
    </subcellularLocation>
    <subcellularLocation>
        <location evidence="1">Cytoplasm</location>
        <location evidence="1">Cytoskeleton</location>
    </subcellularLocation>
</comment>
<dbReference type="PANTHER" id="PTHR46256:SF5">
    <property type="entry name" value="MYOSIN-IIIB-LIKE"/>
    <property type="match status" value="1"/>
</dbReference>
<proteinExistence type="inferred from homology"/>
<dbReference type="InterPro" id="IPR027417">
    <property type="entry name" value="P-loop_NTPase"/>
</dbReference>
<protein>
    <recommendedName>
        <fullName evidence="12">Myosin motor domain-containing protein</fullName>
    </recommendedName>
</protein>
<organism evidence="13 14">
    <name type="scientific">Staurois parvus</name>
    <dbReference type="NCBI Taxonomy" id="386267"/>
    <lineage>
        <taxon>Eukaryota</taxon>
        <taxon>Metazoa</taxon>
        <taxon>Chordata</taxon>
        <taxon>Craniata</taxon>
        <taxon>Vertebrata</taxon>
        <taxon>Euteleostomi</taxon>
        <taxon>Amphibia</taxon>
        <taxon>Batrachia</taxon>
        <taxon>Anura</taxon>
        <taxon>Neobatrachia</taxon>
        <taxon>Ranoidea</taxon>
        <taxon>Ranidae</taxon>
        <taxon>Staurois</taxon>
    </lineage>
</organism>
<keyword evidence="5 11" id="KW-0547">Nucleotide-binding</keyword>
<keyword evidence="7 11" id="KW-0518">Myosin</keyword>
<evidence type="ECO:0000259" key="12">
    <source>
        <dbReference type="PROSITE" id="PS51456"/>
    </source>
</evidence>
<evidence type="ECO:0000256" key="11">
    <source>
        <dbReference type="PROSITE-ProRule" id="PRU00782"/>
    </source>
</evidence>
<keyword evidence="9" id="KW-0206">Cytoskeleton</keyword>
<dbReference type="SUPFAM" id="SSF52540">
    <property type="entry name" value="P-loop containing nucleoside triphosphate hydrolases"/>
    <property type="match status" value="1"/>
</dbReference>
<keyword evidence="10" id="KW-0966">Cell projection</keyword>
<reference evidence="13" key="1">
    <citation type="submission" date="2023-05" db="EMBL/GenBank/DDBJ databases">
        <authorList>
            <person name="Stuckert A."/>
        </authorList>
    </citation>
    <scope>NUCLEOTIDE SEQUENCE</scope>
</reference>
<dbReference type="Pfam" id="PF00063">
    <property type="entry name" value="Myosin_head"/>
    <property type="match status" value="1"/>
</dbReference>
<keyword evidence="11" id="KW-0009">Actin-binding</keyword>
<feature type="domain" description="Myosin motor" evidence="12">
    <location>
        <begin position="1"/>
        <end position="161"/>
    </location>
</feature>
<dbReference type="InterPro" id="IPR001609">
    <property type="entry name" value="Myosin_head_motor_dom-like"/>
</dbReference>
<dbReference type="InterPro" id="IPR052409">
    <property type="entry name" value="Myosin-III_kinase_activity"/>
</dbReference>
<dbReference type="InterPro" id="IPR036961">
    <property type="entry name" value="Kinesin_motor_dom_sf"/>
</dbReference>
<evidence type="ECO:0000256" key="6">
    <source>
        <dbReference type="ARBA" id="ARBA00022840"/>
    </source>
</evidence>
<comment type="similarity">
    <text evidence="11">Belongs to the TRAFAC class myosin-kinesin ATPase superfamily. Myosin family.</text>
</comment>
<feature type="non-terminal residue" evidence="13">
    <location>
        <position position="161"/>
    </location>
</feature>
<keyword evidence="3" id="KW-0963">Cytoplasm</keyword>
<dbReference type="PROSITE" id="PS51456">
    <property type="entry name" value="MYOSIN_MOTOR"/>
    <property type="match status" value="1"/>
</dbReference>
<keyword evidence="4" id="KW-0677">Repeat</keyword>